<gene>
    <name evidence="6" type="ORF">JCM9157_3092</name>
</gene>
<keyword evidence="7" id="KW-1185">Reference proteome</keyword>
<evidence type="ECO:0000313" key="7">
    <source>
        <dbReference type="Proteomes" id="UP000018896"/>
    </source>
</evidence>
<evidence type="ECO:0000256" key="2">
    <source>
        <dbReference type="ARBA" id="ARBA00022630"/>
    </source>
</evidence>
<protein>
    <submittedName>
        <fullName evidence="6">Nitrilotriacetate monooxygenase component B</fullName>
    </submittedName>
</protein>
<comment type="caution">
    <text evidence="6">The sequence shown here is derived from an EMBL/GenBank/DDBJ whole genome shotgun (WGS) entry which is preliminary data.</text>
</comment>
<evidence type="ECO:0000256" key="4">
    <source>
        <dbReference type="ARBA" id="ARBA00038054"/>
    </source>
</evidence>
<dbReference type="Proteomes" id="UP000018896">
    <property type="component" value="Unassembled WGS sequence"/>
</dbReference>
<accession>W4QXB6</accession>
<dbReference type="PANTHER" id="PTHR33798">
    <property type="entry name" value="FLAVOPROTEIN OXYGENASE"/>
    <property type="match status" value="1"/>
</dbReference>
<dbReference type="GO" id="GO:0010181">
    <property type="term" value="F:FMN binding"/>
    <property type="evidence" value="ECO:0007669"/>
    <property type="project" value="InterPro"/>
</dbReference>
<keyword evidence="6" id="KW-0560">Oxidoreductase</keyword>
<sequence>MLTIDPNNLAERDNYKFLTGSIIPRPVALVTTLSKDLTLNAAPFSYFNIVSSNPPMISISVQRSNGEMKDTTRNAIFQKEFVVHIADESYVEQMNQTAKAYPASVSEVKEAKLTEVRSLKVKVPGIQEAKIRLECVLEQAVPLGGSGDTPACELLIGRVVQYHIHPDLYEQGRIDAESFRPISRLAGNAYSTLGTLFELERPK</sequence>
<dbReference type="eggNOG" id="COG1853">
    <property type="taxonomic scope" value="Bacteria"/>
</dbReference>
<dbReference type="EMBL" id="BAUV01000025">
    <property type="protein sequence ID" value="GAE35949.1"/>
    <property type="molecule type" value="Genomic_DNA"/>
</dbReference>
<name>W4QXB6_HALA3</name>
<dbReference type="AlphaFoldDB" id="W4QXB6"/>
<dbReference type="STRING" id="1236973.JCM9157_3092"/>
<dbReference type="RefSeq" id="WP_035665592.1">
    <property type="nucleotide sequence ID" value="NZ_BAUV01000025.1"/>
</dbReference>
<keyword evidence="3" id="KW-0288">FMN</keyword>
<comment type="similarity">
    <text evidence="4">Belongs to the flavoredoxin family.</text>
</comment>
<dbReference type="OrthoDB" id="9794638at2"/>
<comment type="cofactor">
    <cofactor evidence="1">
        <name>FMN</name>
        <dbReference type="ChEBI" id="CHEBI:58210"/>
    </cofactor>
</comment>
<evidence type="ECO:0000259" key="5">
    <source>
        <dbReference type="SMART" id="SM00903"/>
    </source>
</evidence>
<proteinExistence type="inferred from homology"/>
<keyword evidence="2" id="KW-0285">Flavoprotein</keyword>
<reference evidence="6 7" key="1">
    <citation type="journal article" date="2014" name="Genome Announc.">
        <title>Draft Genome Sequences of Three Alkaliphilic Bacillus Strains, Bacillus wakoensis JCM 9140T, Bacillus akibai JCM 9157T, and Bacillus hemicellulosilyticus JCM 9152T.</title>
        <authorList>
            <person name="Yuki M."/>
            <person name="Oshima K."/>
            <person name="Suda W."/>
            <person name="Oshida Y."/>
            <person name="Kitamura K."/>
            <person name="Iida T."/>
            <person name="Hattori M."/>
            <person name="Ohkuma M."/>
        </authorList>
    </citation>
    <scope>NUCLEOTIDE SEQUENCE [LARGE SCALE GENOMIC DNA]</scope>
    <source>
        <strain evidence="6 7">JCM 9157</strain>
    </source>
</reference>
<dbReference type="SMART" id="SM00903">
    <property type="entry name" value="Flavin_Reduct"/>
    <property type="match status" value="1"/>
</dbReference>
<organism evidence="6 7">
    <name type="scientific">Halalkalibacter akibai (strain ATCC 43226 / DSM 21942 / CIP 109018 / JCM 9157 / 1139)</name>
    <name type="common">Bacillus akibai</name>
    <dbReference type="NCBI Taxonomy" id="1236973"/>
    <lineage>
        <taxon>Bacteria</taxon>
        <taxon>Bacillati</taxon>
        <taxon>Bacillota</taxon>
        <taxon>Bacilli</taxon>
        <taxon>Bacillales</taxon>
        <taxon>Bacillaceae</taxon>
        <taxon>Halalkalibacter</taxon>
    </lineage>
</organism>
<dbReference type="InterPro" id="IPR012349">
    <property type="entry name" value="Split_barrel_FMN-bd"/>
</dbReference>
<evidence type="ECO:0000256" key="3">
    <source>
        <dbReference type="ARBA" id="ARBA00022643"/>
    </source>
</evidence>
<feature type="domain" description="Flavin reductase like" evidence="5">
    <location>
        <begin position="20"/>
        <end position="176"/>
    </location>
</feature>
<evidence type="ECO:0000313" key="6">
    <source>
        <dbReference type="EMBL" id="GAE35949.1"/>
    </source>
</evidence>
<dbReference type="InterPro" id="IPR002563">
    <property type="entry name" value="Flavin_Rdtase-like_dom"/>
</dbReference>
<dbReference type="Pfam" id="PF01613">
    <property type="entry name" value="Flavin_Reduct"/>
    <property type="match status" value="1"/>
</dbReference>
<evidence type="ECO:0000256" key="1">
    <source>
        <dbReference type="ARBA" id="ARBA00001917"/>
    </source>
</evidence>
<keyword evidence="6" id="KW-0503">Monooxygenase</keyword>
<dbReference type="PANTHER" id="PTHR33798:SF5">
    <property type="entry name" value="FLAVIN REDUCTASE LIKE DOMAIN-CONTAINING PROTEIN"/>
    <property type="match status" value="1"/>
</dbReference>
<dbReference type="GO" id="GO:0004497">
    <property type="term" value="F:monooxygenase activity"/>
    <property type="evidence" value="ECO:0007669"/>
    <property type="project" value="UniProtKB-KW"/>
</dbReference>
<dbReference type="Gene3D" id="2.30.110.10">
    <property type="entry name" value="Electron Transport, Fmn-binding Protein, Chain A"/>
    <property type="match status" value="1"/>
</dbReference>
<dbReference type="GO" id="GO:0016646">
    <property type="term" value="F:oxidoreductase activity, acting on the CH-NH group of donors, NAD or NADP as acceptor"/>
    <property type="evidence" value="ECO:0007669"/>
    <property type="project" value="UniProtKB-ARBA"/>
</dbReference>
<dbReference type="SUPFAM" id="SSF50475">
    <property type="entry name" value="FMN-binding split barrel"/>
    <property type="match status" value="1"/>
</dbReference>